<feature type="transmembrane region" description="Helical" evidence="1">
    <location>
        <begin position="46"/>
        <end position="66"/>
    </location>
</feature>
<dbReference type="GO" id="GO:0000271">
    <property type="term" value="P:polysaccharide biosynthetic process"/>
    <property type="evidence" value="ECO:0007669"/>
    <property type="project" value="TreeGrafter"/>
</dbReference>
<dbReference type="PANTHER" id="PTHR23028:SF131">
    <property type="entry name" value="BLR2367 PROTEIN"/>
    <property type="match status" value="1"/>
</dbReference>
<feature type="transmembrane region" description="Helical" evidence="1">
    <location>
        <begin position="354"/>
        <end position="378"/>
    </location>
</feature>
<organism evidence="3 4">
    <name type="scientific">Bradyrhizobium lablabi</name>
    <dbReference type="NCBI Taxonomy" id="722472"/>
    <lineage>
        <taxon>Bacteria</taxon>
        <taxon>Pseudomonadati</taxon>
        <taxon>Pseudomonadota</taxon>
        <taxon>Alphaproteobacteria</taxon>
        <taxon>Hyphomicrobiales</taxon>
        <taxon>Nitrobacteraceae</taxon>
        <taxon>Bradyrhizobium</taxon>
    </lineage>
</organism>
<feature type="transmembrane region" description="Helical" evidence="1">
    <location>
        <begin position="295"/>
        <end position="315"/>
    </location>
</feature>
<keyword evidence="1" id="KW-1133">Transmembrane helix</keyword>
<name>A0A1M6YGH1_9BRAD</name>
<accession>A0A1M6YGH1</accession>
<dbReference type="AlphaFoldDB" id="A0A1M6YGH1"/>
<dbReference type="Proteomes" id="UP000189935">
    <property type="component" value="Chromosome I"/>
</dbReference>
<proteinExistence type="predicted"/>
<evidence type="ECO:0000313" key="3">
    <source>
        <dbReference type="EMBL" id="SHL17242.1"/>
    </source>
</evidence>
<dbReference type="Pfam" id="PF01757">
    <property type="entry name" value="Acyl_transf_3"/>
    <property type="match status" value="1"/>
</dbReference>
<feature type="transmembrane region" description="Helical" evidence="1">
    <location>
        <begin position="87"/>
        <end position="109"/>
    </location>
</feature>
<feature type="transmembrane region" description="Helical" evidence="1">
    <location>
        <begin position="210"/>
        <end position="229"/>
    </location>
</feature>
<dbReference type="InterPro" id="IPR002656">
    <property type="entry name" value="Acyl_transf_3_dom"/>
</dbReference>
<dbReference type="EMBL" id="LT670844">
    <property type="protein sequence ID" value="SHL17242.1"/>
    <property type="molecule type" value="Genomic_DNA"/>
</dbReference>
<sequence>MASAAINETRQFRVLDGWRGIAALLVALFHLNVFSAIYSLDFVRNAFLFVDFFFVLSGFVITHSYANRLRTLKDLGAFAVRRFGRLWPLHAVVLLAFVIVESAKAVSAARGASLANPPFTGAYSLDTIAMNLAFAQSFGIERQLTWNSPSWSICAEFWTYLIFAGALFIAATWLSRIRFGTLSLIAAMLIGCAAILILFAQHGIDATYDLGLVRCLYGFLVGHLTYRLWQAASHLKFRGGLLEVGTLIAITVYVSVVGRTGYSFFAPLVFAVAVFVFAFEAGPISILMSNRGNAWLGRISYSIYMWQAFIIINFVDRPFSMFEKITGRVLTTTEGASSALGNEAGKLIILGGHFVPILVTMLYIGLLIAVASASYYLIEKPGQELFVRLARWRWRRSGSPVQDGVLSRRRAPPAGAAP</sequence>
<dbReference type="PANTHER" id="PTHR23028">
    <property type="entry name" value="ACETYLTRANSFERASE"/>
    <property type="match status" value="1"/>
</dbReference>
<evidence type="ECO:0000313" key="4">
    <source>
        <dbReference type="Proteomes" id="UP000189935"/>
    </source>
</evidence>
<reference evidence="3 4" key="1">
    <citation type="submission" date="2016-11" db="EMBL/GenBank/DDBJ databases">
        <authorList>
            <person name="Jaros S."/>
            <person name="Januszkiewicz K."/>
            <person name="Wedrychowicz H."/>
        </authorList>
    </citation>
    <scope>NUCLEOTIDE SEQUENCE [LARGE SCALE GENOMIC DNA]</scope>
    <source>
        <strain evidence="3 4">GAS499</strain>
    </source>
</reference>
<gene>
    <name evidence="3" type="ORF">SAMN05444159_5202</name>
</gene>
<keyword evidence="1" id="KW-0812">Transmembrane</keyword>
<feature type="domain" description="Acyltransferase 3" evidence="2">
    <location>
        <begin position="15"/>
        <end position="314"/>
    </location>
</feature>
<feature type="transmembrane region" description="Helical" evidence="1">
    <location>
        <begin position="264"/>
        <end position="288"/>
    </location>
</feature>
<dbReference type="GO" id="GO:0016747">
    <property type="term" value="F:acyltransferase activity, transferring groups other than amino-acyl groups"/>
    <property type="evidence" value="ECO:0007669"/>
    <property type="project" value="InterPro"/>
</dbReference>
<evidence type="ECO:0000259" key="2">
    <source>
        <dbReference type="Pfam" id="PF01757"/>
    </source>
</evidence>
<keyword evidence="1" id="KW-0472">Membrane</keyword>
<feature type="transmembrane region" description="Helical" evidence="1">
    <location>
        <begin position="182"/>
        <end position="204"/>
    </location>
</feature>
<protein>
    <recommendedName>
        <fullName evidence="2">Acyltransferase 3 domain-containing protein</fullName>
    </recommendedName>
</protein>
<feature type="transmembrane region" description="Helical" evidence="1">
    <location>
        <begin position="241"/>
        <end position="258"/>
    </location>
</feature>
<evidence type="ECO:0000256" key="1">
    <source>
        <dbReference type="SAM" id="Phobius"/>
    </source>
</evidence>
<feature type="transmembrane region" description="Helical" evidence="1">
    <location>
        <begin position="157"/>
        <end position="175"/>
    </location>
</feature>
<dbReference type="InterPro" id="IPR050879">
    <property type="entry name" value="Acyltransferase_3"/>
</dbReference>
<dbReference type="GO" id="GO:0016020">
    <property type="term" value="C:membrane"/>
    <property type="evidence" value="ECO:0007669"/>
    <property type="project" value="TreeGrafter"/>
</dbReference>
<feature type="transmembrane region" description="Helical" evidence="1">
    <location>
        <begin position="21"/>
        <end position="40"/>
    </location>
</feature>